<gene>
    <name evidence="1" type="ORF">FRUB_10337</name>
</gene>
<organism evidence="1 2">
    <name type="scientific">Fimbriiglobus ruber</name>
    <dbReference type="NCBI Taxonomy" id="1908690"/>
    <lineage>
        <taxon>Bacteria</taxon>
        <taxon>Pseudomonadati</taxon>
        <taxon>Planctomycetota</taxon>
        <taxon>Planctomycetia</taxon>
        <taxon>Gemmatales</taxon>
        <taxon>Gemmataceae</taxon>
        <taxon>Fimbriiglobus</taxon>
    </lineage>
</organism>
<dbReference type="Proteomes" id="UP000214646">
    <property type="component" value="Unassembled WGS sequence"/>
</dbReference>
<dbReference type="EMBL" id="NIDE01000020">
    <property type="protein sequence ID" value="OWK34366.1"/>
    <property type="molecule type" value="Genomic_DNA"/>
</dbReference>
<sequence>MSTSHHTPAGDDQRKLFDKFFKQSEGKMPREYPAGRLGAHDEGQLAFAVAADPRTGTVVVDFGKPVRSIGLKPADVMGLVKLLMQKAREVSTEPLVLEVS</sequence>
<keyword evidence="2" id="KW-1185">Reference proteome</keyword>
<dbReference type="OrthoDB" id="9878707at2"/>
<reference evidence="2" key="1">
    <citation type="submission" date="2017-06" db="EMBL/GenBank/DDBJ databases">
        <title>Genome analysis of Fimbriiglobus ruber SP5, the first member of the order Planctomycetales with confirmed chitinolytic capability.</title>
        <authorList>
            <person name="Ravin N.V."/>
            <person name="Rakitin A.L."/>
            <person name="Ivanova A.A."/>
            <person name="Beletsky A.V."/>
            <person name="Kulichevskaya I.S."/>
            <person name="Mardanov A.V."/>
            <person name="Dedysh S.N."/>
        </authorList>
    </citation>
    <scope>NUCLEOTIDE SEQUENCE [LARGE SCALE GENOMIC DNA]</scope>
    <source>
        <strain evidence="2">SP5</strain>
    </source>
</reference>
<evidence type="ECO:0000313" key="2">
    <source>
        <dbReference type="Proteomes" id="UP000214646"/>
    </source>
</evidence>
<dbReference type="AlphaFoldDB" id="A0A225DAP2"/>
<name>A0A225DAP2_9BACT</name>
<accession>A0A225DAP2</accession>
<evidence type="ECO:0000313" key="1">
    <source>
        <dbReference type="EMBL" id="OWK34366.1"/>
    </source>
</evidence>
<comment type="caution">
    <text evidence="1">The sequence shown here is derived from an EMBL/GenBank/DDBJ whole genome shotgun (WGS) entry which is preliminary data.</text>
</comment>
<proteinExistence type="predicted"/>
<protein>
    <submittedName>
        <fullName evidence="1">Uncharacterized protein</fullName>
    </submittedName>
</protein>
<dbReference type="RefSeq" id="WP_088260672.1">
    <property type="nucleotide sequence ID" value="NZ_NIDE01000020.1"/>
</dbReference>